<gene>
    <name evidence="1" type="primary">tpn2</name>
    <name evidence="1" type="ORF">HMPREF9371_0753</name>
</gene>
<dbReference type="PATRIC" id="fig|1032488.3.peg.687"/>
<organism evidence="1 2">
    <name type="scientific">Neisseria shayeganii 871</name>
    <dbReference type="NCBI Taxonomy" id="1032488"/>
    <lineage>
        <taxon>Bacteria</taxon>
        <taxon>Pseudomonadati</taxon>
        <taxon>Pseudomonadota</taxon>
        <taxon>Betaproteobacteria</taxon>
        <taxon>Neisseriales</taxon>
        <taxon>Neisseriaceae</taxon>
        <taxon>Neisseria</taxon>
    </lineage>
</organism>
<evidence type="ECO:0000313" key="2">
    <source>
        <dbReference type="Proteomes" id="UP000003019"/>
    </source>
</evidence>
<dbReference type="Proteomes" id="UP000003019">
    <property type="component" value="Unassembled WGS sequence"/>
</dbReference>
<keyword evidence="2" id="KW-1185">Reference proteome</keyword>
<sequence length="43" mass="4964">MGVLQRSQPDSIVYTDGYRSDDVLDVSEFAHFPINHNTHFARK</sequence>
<dbReference type="AlphaFoldDB" id="G4CGL4"/>
<accession>G4CGL4</accession>
<dbReference type="HOGENOM" id="CLU_3236526_0_0_4"/>
<comment type="caution">
    <text evidence="1">The sequence shown here is derived from an EMBL/GenBank/DDBJ whole genome shotgun (WGS) entry which is preliminary data.</text>
</comment>
<protein>
    <submittedName>
        <fullName evidence="1">Transposase</fullName>
    </submittedName>
</protein>
<proteinExistence type="predicted"/>
<dbReference type="EMBL" id="AGAY01000026">
    <property type="protein sequence ID" value="EGY52967.1"/>
    <property type="molecule type" value="Genomic_DNA"/>
</dbReference>
<reference evidence="1 2" key="1">
    <citation type="submission" date="2011-05" db="EMBL/GenBank/DDBJ databases">
        <authorList>
            <person name="Muzny D."/>
            <person name="Qin X."/>
            <person name="Deng J."/>
            <person name="Jiang H."/>
            <person name="Liu Y."/>
            <person name="Qu J."/>
            <person name="Song X.-Z."/>
            <person name="Zhang L."/>
            <person name="Thornton R."/>
            <person name="Coyle M."/>
            <person name="Francisco L."/>
            <person name="Jackson L."/>
            <person name="Javaid M."/>
            <person name="Korchina V."/>
            <person name="Kovar C."/>
            <person name="Mata R."/>
            <person name="Mathew T."/>
            <person name="Ngo R."/>
            <person name="Nguyen L."/>
            <person name="Nguyen N."/>
            <person name="Okwuonu G."/>
            <person name="Ongeri F."/>
            <person name="Pham C."/>
            <person name="Simmons D."/>
            <person name="Wilczek-Boney K."/>
            <person name="Hale W."/>
            <person name="Jakkamsetti A."/>
            <person name="Pham P."/>
            <person name="Ruth R."/>
            <person name="San Lucas F."/>
            <person name="Warren J."/>
            <person name="Zhang J."/>
            <person name="Zhao Z."/>
            <person name="Zhou C."/>
            <person name="Zhu D."/>
            <person name="Lee S."/>
            <person name="Bess C."/>
            <person name="Blankenburg K."/>
            <person name="Forbes L."/>
            <person name="Fu Q."/>
            <person name="Gubbala S."/>
            <person name="Hirani K."/>
            <person name="Jayaseelan J.C."/>
            <person name="Lara F."/>
            <person name="Munidasa M."/>
            <person name="Palculict T."/>
            <person name="Patil S."/>
            <person name="Pu L.-L."/>
            <person name="Saada N."/>
            <person name="Tang L."/>
            <person name="Weissenberger G."/>
            <person name="Zhu Y."/>
            <person name="Hemphill L."/>
            <person name="Shang Y."/>
            <person name="Youmans B."/>
            <person name="Ayvaz T."/>
            <person name="Ross M."/>
            <person name="Santibanez J."/>
            <person name="Aqrawi P."/>
            <person name="Gross S."/>
            <person name="Joshi V."/>
            <person name="Fowler G."/>
            <person name="Nazareth L."/>
            <person name="Reid J."/>
            <person name="Worley K."/>
            <person name="Petrosino J."/>
            <person name="Highlander S."/>
            <person name="Gibbs R."/>
        </authorList>
    </citation>
    <scope>NUCLEOTIDE SEQUENCE [LARGE SCALE GENOMIC DNA]</scope>
    <source>
        <strain evidence="1 2">871</strain>
    </source>
</reference>
<evidence type="ECO:0000313" key="1">
    <source>
        <dbReference type="EMBL" id="EGY52967.1"/>
    </source>
</evidence>
<name>G4CGL4_9NEIS</name>